<accession>A0A022QDN3</accession>
<proteinExistence type="predicted"/>
<dbReference type="Proteomes" id="UP000030748">
    <property type="component" value="Unassembled WGS sequence"/>
</dbReference>
<keyword evidence="4" id="KW-1185">Reference proteome</keyword>
<dbReference type="Pfam" id="PF08268">
    <property type="entry name" value="FBA_3"/>
    <property type="match status" value="1"/>
</dbReference>
<name>A0A022QDN3_ERYGU</name>
<dbReference type="SUPFAM" id="SSF81383">
    <property type="entry name" value="F-box domain"/>
    <property type="match status" value="1"/>
</dbReference>
<feature type="compositionally biased region" description="Pro residues" evidence="1">
    <location>
        <begin position="39"/>
        <end position="48"/>
    </location>
</feature>
<reference evidence="3 4" key="1">
    <citation type="journal article" date="2013" name="Proc. Natl. Acad. Sci. U.S.A.">
        <title>Fine-scale variation in meiotic recombination in Mimulus inferred from population shotgun sequencing.</title>
        <authorList>
            <person name="Hellsten U."/>
            <person name="Wright K.M."/>
            <person name="Jenkins J."/>
            <person name="Shu S."/>
            <person name="Yuan Y."/>
            <person name="Wessler S.R."/>
            <person name="Schmutz J."/>
            <person name="Willis J.H."/>
            <person name="Rokhsar D.S."/>
        </authorList>
    </citation>
    <scope>NUCLEOTIDE SEQUENCE [LARGE SCALE GENOMIC DNA]</scope>
    <source>
        <strain evidence="4">cv. DUN x IM62</strain>
    </source>
</reference>
<dbReference type="STRING" id="4155.A0A022QDN3"/>
<dbReference type="Pfam" id="PF00646">
    <property type="entry name" value="F-box"/>
    <property type="match status" value="1"/>
</dbReference>
<dbReference type="SMART" id="SM00256">
    <property type="entry name" value="FBOX"/>
    <property type="match status" value="1"/>
</dbReference>
<organism evidence="3 4">
    <name type="scientific">Erythranthe guttata</name>
    <name type="common">Yellow monkey flower</name>
    <name type="synonym">Mimulus guttatus</name>
    <dbReference type="NCBI Taxonomy" id="4155"/>
    <lineage>
        <taxon>Eukaryota</taxon>
        <taxon>Viridiplantae</taxon>
        <taxon>Streptophyta</taxon>
        <taxon>Embryophyta</taxon>
        <taxon>Tracheophyta</taxon>
        <taxon>Spermatophyta</taxon>
        <taxon>Magnoliopsida</taxon>
        <taxon>eudicotyledons</taxon>
        <taxon>Gunneridae</taxon>
        <taxon>Pentapetalae</taxon>
        <taxon>asterids</taxon>
        <taxon>lamiids</taxon>
        <taxon>Lamiales</taxon>
        <taxon>Phrymaceae</taxon>
        <taxon>Erythranthe</taxon>
    </lineage>
</organism>
<dbReference type="PROSITE" id="PS50181">
    <property type="entry name" value="FBOX"/>
    <property type="match status" value="1"/>
</dbReference>
<evidence type="ECO:0000313" key="3">
    <source>
        <dbReference type="EMBL" id="EYU25734.1"/>
    </source>
</evidence>
<gene>
    <name evidence="3" type="ORF">MIMGU_mgv1a027018mg</name>
</gene>
<dbReference type="InterPro" id="IPR013187">
    <property type="entry name" value="F-box-assoc_dom_typ3"/>
</dbReference>
<evidence type="ECO:0000256" key="1">
    <source>
        <dbReference type="SAM" id="MobiDB-lite"/>
    </source>
</evidence>
<dbReference type="InterPro" id="IPR001810">
    <property type="entry name" value="F-box_dom"/>
</dbReference>
<sequence length="418" mass="47912">IQEINCKKLILSENQARENKGKEEKPNHSDPVMKEKQPIPIPPPPPPNGVVSERTAEPTLPDDLIVDILLRLPVKSLGKFKCVSKQWRRLITDPRFNSLHRELCSKNPSILMVKKYPLLREPHMRKCTTVDLCAFNFNGFRKNLEFSLYLDDDEKNIEMLPSKRGLVCFVSESGFYACNPSTQITTKLPEASCCTSGEVNAGMGYVAETDEYVLVHLFDRSLDIHVDYDIGCEVLRLRDGEDCSWKVVDANCPFVVRGWGVLVNNVFYWMIWDEYNELGDEAIVSFDLEKEEFGIVAPPEGCFDPHGAWSLVELGGRLCLVDNAARPSTMDIWVLTDSESRGWVKEYSIHMSAYSNDMLSFIAPLDYWNGKIVMDVKQESLDFYDVEEKKIERMDHLISGEWNWLRTYTESFFSFGSK</sequence>
<feature type="compositionally biased region" description="Basic and acidic residues" evidence="1">
    <location>
        <begin position="15"/>
        <end position="37"/>
    </location>
</feature>
<dbReference type="AlphaFoldDB" id="A0A022QDN3"/>
<evidence type="ECO:0000259" key="2">
    <source>
        <dbReference type="PROSITE" id="PS50181"/>
    </source>
</evidence>
<dbReference type="Gene3D" id="1.20.1280.50">
    <property type="match status" value="1"/>
</dbReference>
<feature type="non-terminal residue" evidence="3">
    <location>
        <position position="1"/>
    </location>
</feature>
<dbReference type="CDD" id="cd22157">
    <property type="entry name" value="F-box_AtFBW1-like"/>
    <property type="match status" value="1"/>
</dbReference>
<dbReference type="eggNOG" id="ENOG502S25N">
    <property type="taxonomic scope" value="Eukaryota"/>
</dbReference>
<feature type="domain" description="F-box" evidence="2">
    <location>
        <begin position="54"/>
        <end position="103"/>
    </location>
</feature>
<dbReference type="PANTHER" id="PTHR31672:SF13">
    <property type="entry name" value="F-BOX PROTEIN CPR30-LIKE"/>
    <property type="match status" value="1"/>
</dbReference>
<feature type="region of interest" description="Disordered" evidence="1">
    <location>
        <begin position="12"/>
        <end position="55"/>
    </location>
</feature>
<dbReference type="NCBIfam" id="TIGR01640">
    <property type="entry name" value="F_box_assoc_1"/>
    <property type="match status" value="1"/>
</dbReference>
<dbReference type="PANTHER" id="PTHR31672">
    <property type="entry name" value="BNACNNG10540D PROTEIN"/>
    <property type="match status" value="1"/>
</dbReference>
<dbReference type="EMBL" id="KI631864">
    <property type="protein sequence ID" value="EYU25734.1"/>
    <property type="molecule type" value="Genomic_DNA"/>
</dbReference>
<evidence type="ECO:0000313" key="4">
    <source>
        <dbReference type="Proteomes" id="UP000030748"/>
    </source>
</evidence>
<dbReference type="InterPro" id="IPR017451">
    <property type="entry name" value="F-box-assoc_interact_dom"/>
</dbReference>
<dbReference type="InterPro" id="IPR036047">
    <property type="entry name" value="F-box-like_dom_sf"/>
</dbReference>
<dbReference type="InterPro" id="IPR050796">
    <property type="entry name" value="SCF_F-box_component"/>
</dbReference>
<protein>
    <recommendedName>
        <fullName evidence="2">F-box domain-containing protein</fullName>
    </recommendedName>
</protein>